<dbReference type="Pfam" id="PF12551">
    <property type="entry name" value="PHBC_N"/>
    <property type="match status" value="1"/>
</dbReference>
<dbReference type="RefSeq" id="WP_233488256.1">
    <property type="nucleotide sequence ID" value="NZ_CYTW01000001.1"/>
</dbReference>
<dbReference type="InterPro" id="IPR022211">
    <property type="entry name" value="PHBC_N"/>
</dbReference>
<keyword evidence="2 5" id="KW-0012">Acyltransferase</keyword>
<name>A0A0P1ILH8_9RHOB</name>
<dbReference type="STRING" id="1715693.PH7735_00316"/>
<dbReference type="InterPro" id="IPR051321">
    <property type="entry name" value="PHA/PHB_synthase"/>
</dbReference>
<keyword evidence="1 5" id="KW-0808">Transferase</keyword>
<dbReference type="SUPFAM" id="SSF53474">
    <property type="entry name" value="alpha/beta-Hydrolases"/>
    <property type="match status" value="1"/>
</dbReference>
<dbReference type="Proteomes" id="UP000051870">
    <property type="component" value="Unassembled WGS sequence"/>
</dbReference>
<reference evidence="6" key="1">
    <citation type="submission" date="2015-09" db="EMBL/GenBank/DDBJ databases">
        <authorList>
            <person name="Rodrigo-Torres Lidia"/>
            <person name="Arahal R.David."/>
        </authorList>
    </citation>
    <scope>NUCLEOTIDE SEQUENCE [LARGE SCALE GENOMIC DNA]</scope>
    <source>
        <strain evidence="6">CECT 7735</strain>
    </source>
</reference>
<protein>
    <submittedName>
        <fullName evidence="5">Poly-beta-hydroxybutyrate polymerase</fullName>
        <ecNumber evidence="5">2.3.1.-</ecNumber>
    </submittedName>
</protein>
<keyword evidence="6" id="KW-1185">Reference proteome</keyword>
<proteinExistence type="predicted"/>
<evidence type="ECO:0000256" key="1">
    <source>
        <dbReference type="ARBA" id="ARBA00022679"/>
    </source>
</evidence>
<evidence type="ECO:0000313" key="5">
    <source>
        <dbReference type="EMBL" id="CUJ83909.1"/>
    </source>
</evidence>
<gene>
    <name evidence="5" type="primary">phbC_1</name>
    <name evidence="5" type="ORF">PH7735_00316</name>
</gene>
<dbReference type="GO" id="GO:0042619">
    <property type="term" value="P:poly-hydroxybutyrate biosynthetic process"/>
    <property type="evidence" value="ECO:0007669"/>
    <property type="project" value="InterPro"/>
</dbReference>
<feature type="domain" description="Poly-beta-hydroxybutyrate polymerase N-terminal" evidence="4">
    <location>
        <begin position="25"/>
        <end position="65"/>
    </location>
</feature>
<accession>A0A0P1ILH8</accession>
<dbReference type="GO" id="GO:0016746">
    <property type="term" value="F:acyltransferase activity"/>
    <property type="evidence" value="ECO:0007669"/>
    <property type="project" value="UniProtKB-KW"/>
</dbReference>
<dbReference type="InterPro" id="IPR029058">
    <property type="entry name" value="AB_hydrolase_fold"/>
</dbReference>
<evidence type="ECO:0000259" key="3">
    <source>
        <dbReference type="Pfam" id="PF07167"/>
    </source>
</evidence>
<dbReference type="PANTHER" id="PTHR36837:SF5">
    <property type="entry name" value="POLY-3-HYDROXYBUTYRATE SYNTHASE"/>
    <property type="match status" value="1"/>
</dbReference>
<dbReference type="Pfam" id="PF07167">
    <property type="entry name" value="PhaC_N"/>
    <property type="match status" value="1"/>
</dbReference>
<evidence type="ECO:0000259" key="4">
    <source>
        <dbReference type="Pfam" id="PF12551"/>
    </source>
</evidence>
<feature type="domain" description="Poly-beta-hydroxybutyrate polymerase N-terminal" evidence="3">
    <location>
        <begin position="102"/>
        <end position="271"/>
    </location>
</feature>
<dbReference type="PANTHER" id="PTHR36837">
    <property type="entry name" value="POLY(3-HYDROXYALKANOATE) POLYMERASE SUBUNIT PHAC"/>
    <property type="match status" value="1"/>
</dbReference>
<organism evidence="5 6">
    <name type="scientific">Shimia thalassica</name>
    <dbReference type="NCBI Taxonomy" id="1715693"/>
    <lineage>
        <taxon>Bacteria</taxon>
        <taxon>Pseudomonadati</taxon>
        <taxon>Pseudomonadota</taxon>
        <taxon>Alphaproteobacteria</taxon>
        <taxon>Rhodobacterales</taxon>
        <taxon>Roseobacteraceae</taxon>
    </lineage>
</organism>
<dbReference type="EMBL" id="CYTW01000001">
    <property type="protein sequence ID" value="CUJ83909.1"/>
    <property type="molecule type" value="Genomic_DNA"/>
</dbReference>
<evidence type="ECO:0000256" key="2">
    <source>
        <dbReference type="ARBA" id="ARBA00023315"/>
    </source>
</evidence>
<dbReference type="AlphaFoldDB" id="A0A0P1ILH8"/>
<evidence type="ECO:0000313" key="6">
    <source>
        <dbReference type="Proteomes" id="UP000051870"/>
    </source>
</evidence>
<dbReference type="EC" id="2.3.1.-" evidence="5"/>
<dbReference type="InterPro" id="IPR010941">
    <property type="entry name" value="PhaC_N"/>
</dbReference>
<sequence length="588" mass="65832">MTKRPVKTHTNPKARTGHDAMADVAETIDTAAHAALSSLTGGLSPAALGQVYADWALHLAASPGKQAELGVSAVEKFAEFQSYLMRCAMSQGDKPCLQSGKRDRRFRHPDWDAKPFGAYKQGFLLAQQWWEEATTGIHGVSAANEKAVGFAARQVLDAMSPANFPMTNPEIIEKTVEENGANIMRGYQNYIDDMKHTVLHERFGADSGYKVGENLAVTPGKVVFRNHLIELIQYEPTTDKVCPEPVLIVPAWIMKYYILDLSPENSMVKYLTEQGYTVFMISWRNPGAEDAKLGFDDYRRMGPLAAIDEVQKITGSSRIHAAGYCLGGTLLSVTAAAMARDGDERLASMTLFAAQIDFTEAGELMLFINESQVSFLEDMMWKTGYLDATQMSGAFQLLRSSDLVWSRIQHEYLMGEKPRFNDLMSWNADTTRMPYRMHSEYLRKLFLNNDFAEGKFMVGDNTVTPYDIRLPIFSVGTETDHVAPWKSAYKVEQLTHSPVTFVLTNGGHNAGVVSEPGHPRRHYMVHSSKDEDQYLSPDHWQDIAEHKDGSWWPEWVAWLDAQQQGEEIVPPKMGKALCDAPGTYVMME</sequence>
<dbReference type="GeneID" id="83879407"/>
<dbReference type="Gene3D" id="3.40.50.1820">
    <property type="entry name" value="alpha/beta hydrolase"/>
    <property type="match status" value="1"/>
</dbReference>